<sequence length="179" mass="19268">MALVFTTAIVAPMIRAIAFPLAAILLLPASVMAGEARTIAGVAEPYKTDAFDSDTDIMKAIDAALAAAKQSGKRVLLVMGTNACHDSAWLANLIATDRFAPVRDRYEIVFADIGMPHIEGRGRSPEVPARFGFTIKGTPTVAILDAEGHVLNRRAAPKWRNAASRSDDEIYTELMEEGQ</sequence>
<name>A0A2S8B297_9SPHN</name>
<dbReference type="Pfam" id="PF13899">
    <property type="entry name" value="Thioredoxin_7"/>
    <property type="match status" value="1"/>
</dbReference>
<dbReference type="InterPro" id="IPR036249">
    <property type="entry name" value="Thioredoxin-like_sf"/>
</dbReference>
<dbReference type="SUPFAM" id="SSF52833">
    <property type="entry name" value="Thioredoxin-like"/>
    <property type="match status" value="1"/>
</dbReference>
<organism evidence="1 2">
    <name type="scientific">Sphingopyxis lindanitolerans</name>
    <dbReference type="NCBI Taxonomy" id="2054227"/>
    <lineage>
        <taxon>Bacteria</taxon>
        <taxon>Pseudomonadati</taxon>
        <taxon>Pseudomonadota</taxon>
        <taxon>Alphaproteobacteria</taxon>
        <taxon>Sphingomonadales</taxon>
        <taxon>Sphingomonadaceae</taxon>
        <taxon>Sphingopyxis</taxon>
    </lineage>
</organism>
<dbReference type="Proteomes" id="UP000238954">
    <property type="component" value="Chromosome"/>
</dbReference>
<dbReference type="Gene3D" id="3.40.30.10">
    <property type="entry name" value="Glutaredoxin"/>
    <property type="match status" value="1"/>
</dbReference>
<proteinExistence type="predicted"/>
<gene>
    <name evidence="1" type="ORF">CVO77_15650</name>
</gene>
<comment type="caution">
    <text evidence="1">The sequence shown here is derived from an EMBL/GenBank/DDBJ whole genome shotgun (WGS) entry which is preliminary data.</text>
</comment>
<protein>
    <submittedName>
        <fullName evidence="1">Thioredoxin family protein</fullName>
    </submittedName>
</protein>
<accession>A0A2S8B297</accession>
<evidence type="ECO:0000313" key="2">
    <source>
        <dbReference type="Proteomes" id="UP000238954"/>
    </source>
</evidence>
<dbReference type="AlphaFoldDB" id="A0A2S8B297"/>
<keyword evidence="2" id="KW-1185">Reference proteome</keyword>
<reference evidence="2" key="1">
    <citation type="submission" date="2017-11" db="EMBL/GenBank/DDBJ databases">
        <title>The complete genome sequence of Sphingopyxis pomeranensis sp. nov. strain WS5A3p.</title>
        <authorList>
            <person name="Kaminski M.A."/>
        </authorList>
    </citation>
    <scope>NUCLEOTIDE SEQUENCE [LARGE SCALE GENOMIC DNA]</scope>
    <source>
        <strain evidence="2">WS5A3p</strain>
    </source>
</reference>
<evidence type="ECO:0000313" key="1">
    <source>
        <dbReference type="EMBL" id="PQM26463.1"/>
    </source>
</evidence>
<dbReference type="EMBL" id="PHFW01000003">
    <property type="protein sequence ID" value="PQM26463.1"/>
    <property type="molecule type" value="Genomic_DNA"/>
</dbReference>